<evidence type="ECO:0000256" key="2">
    <source>
        <dbReference type="ARBA" id="ARBA00023315"/>
    </source>
</evidence>
<keyword evidence="2" id="KW-0012">Acyltransferase</keyword>
<evidence type="ECO:0000259" key="3">
    <source>
        <dbReference type="PROSITE" id="PS51186"/>
    </source>
</evidence>
<keyword evidence="4" id="KW-0689">Ribosomal protein</keyword>
<gene>
    <name evidence="4" type="ORF">SAMN05444355_11219</name>
</gene>
<dbReference type="PROSITE" id="PS51186">
    <property type="entry name" value="GNAT"/>
    <property type="match status" value="1"/>
</dbReference>
<dbReference type="InterPro" id="IPR016181">
    <property type="entry name" value="Acyl_CoA_acyltransferase"/>
</dbReference>
<accession>A0A1H9P0G1</accession>
<dbReference type="GO" id="GO:0005840">
    <property type="term" value="C:ribosome"/>
    <property type="evidence" value="ECO:0007669"/>
    <property type="project" value="UniProtKB-KW"/>
</dbReference>
<dbReference type="InterPro" id="IPR000182">
    <property type="entry name" value="GNAT_dom"/>
</dbReference>
<evidence type="ECO:0000313" key="5">
    <source>
        <dbReference type="Proteomes" id="UP000183658"/>
    </source>
</evidence>
<dbReference type="EMBL" id="FOFZ01000012">
    <property type="protein sequence ID" value="SER41754.1"/>
    <property type="molecule type" value="Genomic_DNA"/>
</dbReference>
<dbReference type="GO" id="GO:0016747">
    <property type="term" value="F:acyltransferase activity, transferring groups other than amino-acyl groups"/>
    <property type="evidence" value="ECO:0007669"/>
    <property type="project" value="InterPro"/>
</dbReference>
<dbReference type="CDD" id="cd04301">
    <property type="entry name" value="NAT_SF"/>
    <property type="match status" value="1"/>
</dbReference>
<dbReference type="Gene3D" id="3.40.630.30">
    <property type="match status" value="1"/>
</dbReference>
<reference evidence="5" key="1">
    <citation type="submission" date="2016-10" db="EMBL/GenBank/DDBJ databases">
        <authorList>
            <person name="Varghese N."/>
            <person name="Submissions S."/>
        </authorList>
    </citation>
    <scope>NUCLEOTIDE SEQUENCE [LARGE SCALE GENOMIC DNA]</scope>
    <source>
        <strain evidence="5">DSM 15719</strain>
    </source>
</reference>
<evidence type="ECO:0000313" key="4">
    <source>
        <dbReference type="EMBL" id="SER41754.1"/>
    </source>
</evidence>
<dbReference type="PANTHER" id="PTHR43877">
    <property type="entry name" value="AMINOALKYLPHOSPHONATE N-ACETYLTRANSFERASE-RELATED-RELATED"/>
    <property type="match status" value="1"/>
</dbReference>
<feature type="domain" description="N-acetyltransferase" evidence="3">
    <location>
        <begin position="3"/>
        <end position="170"/>
    </location>
</feature>
<keyword evidence="4" id="KW-0687">Ribonucleoprotein</keyword>
<dbReference type="Proteomes" id="UP000183658">
    <property type="component" value="Unassembled WGS sequence"/>
</dbReference>
<keyword evidence="1" id="KW-0808">Transferase</keyword>
<sequence>MTYHFRKATTSEIPHIWIILQQAIARRKADGSDQWQDGYPNPDVIQNDIDKNAGFVLTEDDTIIGYTAVLINDEPAYENIKGNWLTHGDFVVFHRVAISENHLGKGLAKKLMNFIEEFAINNNIYSVKADTNFDNFAMMAIFEKSGYSYCGEVHFRGSARKAYEKVIVKN</sequence>
<dbReference type="InterPro" id="IPR050832">
    <property type="entry name" value="Bact_Acetyltransf"/>
</dbReference>
<dbReference type="RefSeq" id="WP_074724085.1">
    <property type="nucleotide sequence ID" value="NZ_CBCRVS010000013.1"/>
</dbReference>
<proteinExistence type="predicted"/>
<keyword evidence="5" id="KW-1185">Reference proteome</keyword>
<name>A0A1H9P0G1_FLAFI</name>
<dbReference type="OrthoDB" id="9796381at2"/>
<dbReference type="SUPFAM" id="SSF55729">
    <property type="entry name" value="Acyl-CoA N-acyltransferases (Nat)"/>
    <property type="match status" value="1"/>
</dbReference>
<dbReference type="AlphaFoldDB" id="A0A1H9P0G1"/>
<dbReference type="Pfam" id="PF00583">
    <property type="entry name" value="Acetyltransf_1"/>
    <property type="match status" value="1"/>
</dbReference>
<protein>
    <submittedName>
        <fullName evidence="4">Ribosomal protein S18 acetylase RimI</fullName>
    </submittedName>
</protein>
<dbReference type="PANTHER" id="PTHR43877:SF2">
    <property type="entry name" value="AMINOALKYLPHOSPHONATE N-ACETYLTRANSFERASE-RELATED"/>
    <property type="match status" value="1"/>
</dbReference>
<organism evidence="4 5">
    <name type="scientific">Flavobacterium frigoris</name>
    <dbReference type="NCBI Taxonomy" id="229204"/>
    <lineage>
        <taxon>Bacteria</taxon>
        <taxon>Pseudomonadati</taxon>
        <taxon>Bacteroidota</taxon>
        <taxon>Flavobacteriia</taxon>
        <taxon>Flavobacteriales</taxon>
        <taxon>Flavobacteriaceae</taxon>
        <taxon>Flavobacterium</taxon>
    </lineage>
</organism>
<evidence type="ECO:0000256" key="1">
    <source>
        <dbReference type="ARBA" id="ARBA00022679"/>
    </source>
</evidence>